<dbReference type="InterPro" id="IPR052907">
    <property type="entry name" value="Beta-lactamase/esterase"/>
</dbReference>
<evidence type="ECO:0000256" key="1">
    <source>
        <dbReference type="SAM" id="MobiDB-lite"/>
    </source>
</evidence>
<gene>
    <name evidence="3" type="ORF">ACFYXI_37175</name>
</gene>
<evidence type="ECO:0000259" key="2">
    <source>
        <dbReference type="Pfam" id="PF00144"/>
    </source>
</evidence>
<dbReference type="GO" id="GO:0016787">
    <property type="term" value="F:hydrolase activity"/>
    <property type="evidence" value="ECO:0007669"/>
    <property type="project" value="UniProtKB-KW"/>
</dbReference>
<proteinExistence type="predicted"/>
<dbReference type="SUPFAM" id="SSF56601">
    <property type="entry name" value="beta-lactamase/transpeptidase-like"/>
    <property type="match status" value="1"/>
</dbReference>
<organism evidence="3 4">
    <name type="scientific">Microtetraspora malaysiensis</name>
    <dbReference type="NCBI Taxonomy" id="161358"/>
    <lineage>
        <taxon>Bacteria</taxon>
        <taxon>Bacillati</taxon>
        <taxon>Actinomycetota</taxon>
        <taxon>Actinomycetes</taxon>
        <taxon>Streptosporangiales</taxon>
        <taxon>Streptosporangiaceae</taxon>
        <taxon>Microtetraspora</taxon>
    </lineage>
</organism>
<dbReference type="Pfam" id="PF00144">
    <property type="entry name" value="Beta-lactamase"/>
    <property type="match status" value="1"/>
</dbReference>
<keyword evidence="4" id="KW-1185">Reference proteome</keyword>
<feature type="region of interest" description="Disordered" evidence="1">
    <location>
        <begin position="318"/>
        <end position="345"/>
    </location>
</feature>
<accession>A0ABW6T1T7</accession>
<dbReference type="Proteomes" id="UP001602013">
    <property type="component" value="Unassembled WGS sequence"/>
</dbReference>
<feature type="domain" description="Beta-lactamase-related" evidence="2">
    <location>
        <begin position="8"/>
        <end position="333"/>
    </location>
</feature>
<dbReference type="PANTHER" id="PTHR43319">
    <property type="entry name" value="BETA-LACTAMASE-RELATED"/>
    <property type="match status" value="1"/>
</dbReference>
<feature type="compositionally biased region" description="Low complexity" evidence="1">
    <location>
        <begin position="331"/>
        <end position="345"/>
    </location>
</feature>
<dbReference type="InterPro" id="IPR001466">
    <property type="entry name" value="Beta-lactam-related"/>
</dbReference>
<protein>
    <submittedName>
        <fullName evidence="3">Serine hydrolase domain-containing protein</fullName>
    </submittedName>
</protein>
<sequence length="345" mass="36282">MPNVQEHVQRLLDDLVASGRETGVQVAAYLHGESVVNASAGLADPRTDRPVDDRTLFNAWSTGKGLTSAVVHVLADRGQLGYDTPIAKYWPEFAAHGKQGVTLAHVLTHTAGVPQAPAGTTPDDLRDWAGMCDRIADLTPLWEPGTATGYHALTFGYILGEIVRRVTGQPIAQVLREQVGAPLGIADEVFFGVPERLLGHVARLEEGNWSTVIDLRPADSPFFQAAPKTIQTSAELGNRTSYLTADVPCSGTMTAAGIARVFAALTGEVDGVRLISPERTALIAAQVTADTDRVLGAPIPKCLGFFLGLPEAGGRREAFGSKGSGGSVAFADPPTASRSPSPTTA</sequence>
<dbReference type="Gene3D" id="3.40.710.10">
    <property type="entry name" value="DD-peptidase/beta-lactamase superfamily"/>
    <property type="match status" value="1"/>
</dbReference>
<comment type="caution">
    <text evidence="3">The sequence shown here is derived from an EMBL/GenBank/DDBJ whole genome shotgun (WGS) entry which is preliminary data.</text>
</comment>
<evidence type="ECO:0000313" key="3">
    <source>
        <dbReference type="EMBL" id="MFF3671231.1"/>
    </source>
</evidence>
<reference evidence="3 4" key="1">
    <citation type="submission" date="2024-10" db="EMBL/GenBank/DDBJ databases">
        <title>The Natural Products Discovery Center: Release of the First 8490 Sequenced Strains for Exploring Actinobacteria Biosynthetic Diversity.</title>
        <authorList>
            <person name="Kalkreuter E."/>
            <person name="Kautsar S.A."/>
            <person name="Yang D."/>
            <person name="Bader C.D."/>
            <person name="Teijaro C.N."/>
            <person name="Fluegel L."/>
            <person name="Davis C.M."/>
            <person name="Simpson J.R."/>
            <person name="Lauterbach L."/>
            <person name="Steele A.D."/>
            <person name="Gui C."/>
            <person name="Meng S."/>
            <person name="Li G."/>
            <person name="Viehrig K."/>
            <person name="Ye F."/>
            <person name="Su P."/>
            <person name="Kiefer A.F."/>
            <person name="Nichols A."/>
            <person name="Cepeda A.J."/>
            <person name="Yan W."/>
            <person name="Fan B."/>
            <person name="Jiang Y."/>
            <person name="Adhikari A."/>
            <person name="Zheng C.-J."/>
            <person name="Schuster L."/>
            <person name="Cowan T.M."/>
            <person name="Smanski M.J."/>
            <person name="Chevrette M.G."/>
            <person name="De Carvalho L.P.S."/>
            <person name="Shen B."/>
        </authorList>
    </citation>
    <scope>NUCLEOTIDE SEQUENCE [LARGE SCALE GENOMIC DNA]</scope>
    <source>
        <strain evidence="3 4">NPDC002173</strain>
    </source>
</reference>
<evidence type="ECO:0000313" key="4">
    <source>
        <dbReference type="Proteomes" id="UP001602013"/>
    </source>
</evidence>
<keyword evidence="3" id="KW-0378">Hydrolase</keyword>
<dbReference type="InterPro" id="IPR012338">
    <property type="entry name" value="Beta-lactam/transpept-like"/>
</dbReference>
<dbReference type="RefSeq" id="WP_387417422.1">
    <property type="nucleotide sequence ID" value="NZ_JBIASD010000042.1"/>
</dbReference>
<name>A0ABW6T1T7_9ACTN</name>
<dbReference type="PANTHER" id="PTHR43319:SF3">
    <property type="entry name" value="BETA-LACTAMASE-RELATED DOMAIN-CONTAINING PROTEIN"/>
    <property type="match status" value="1"/>
</dbReference>
<dbReference type="EMBL" id="JBIASD010000042">
    <property type="protein sequence ID" value="MFF3671231.1"/>
    <property type="molecule type" value="Genomic_DNA"/>
</dbReference>